<feature type="domain" description="Amidohydrolase-related" evidence="2">
    <location>
        <begin position="79"/>
        <end position="334"/>
    </location>
</feature>
<dbReference type="Pfam" id="PF04909">
    <property type="entry name" value="Amidohydro_2"/>
    <property type="match status" value="1"/>
</dbReference>
<evidence type="ECO:0000256" key="1">
    <source>
        <dbReference type="SAM" id="MobiDB-lite"/>
    </source>
</evidence>
<protein>
    <submittedName>
        <fullName evidence="3">Amidohydrolase 2</fullName>
    </submittedName>
</protein>
<comment type="caution">
    <text evidence="3">The sequence shown here is derived from an EMBL/GenBank/DDBJ whole genome shotgun (WGS) entry which is preliminary data.</text>
</comment>
<dbReference type="InParanoid" id="M0L6A9"/>
<dbReference type="InterPro" id="IPR006680">
    <property type="entry name" value="Amidohydro-rel"/>
</dbReference>
<keyword evidence="4" id="KW-1185">Reference proteome</keyword>
<dbReference type="STRING" id="358396.CHINAEXTREME_08755"/>
<gene>
    <name evidence="3" type="ORF">C445_17329</name>
</gene>
<feature type="compositionally biased region" description="Acidic residues" evidence="1">
    <location>
        <begin position="68"/>
        <end position="77"/>
    </location>
</feature>
<dbReference type="AlphaFoldDB" id="M0L6A9"/>
<sequence>MGRIGMVRPPDGDRSPSVDRSSPTRRRFLAGTAAGTAGSFGPVGWIGTAGFGASSGREPAASPGESEAGTDDGEDLPLIDAHTHLTPVETLDRSPLSADDLVEWLDENGVDRAVVLALDSPESYPVQAPSWWVLEEVTAHPDRLIPFCTVDPRTLVYEDNFGAVTSLLDRYIDRGARGFGELKAGLPIDDDRLAAIYERCADRGLPILFHTDEKAMTDEVGLPRLEDVLASYPGLDFLAHAHGWWAHISADVGADDLSEYPTGAIEPGGRVPELLAEYDNLYGDLSGFSGWNALTRDEEYAQSFLEDHHEQLVFGTDYLAPGQEVPQVDLFERFDLGREAWANLRYRNLESVLR</sequence>
<reference evidence="3 4" key="1">
    <citation type="journal article" date="2014" name="PLoS Genet.">
        <title>Phylogenetically driven sequencing of extremely halophilic archaea reveals strategies for static and dynamic osmo-response.</title>
        <authorList>
            <person name="Becker E.A."/>
            <person name="Seitzer P.M."/>
            <person name="Tritt A."/>
            <person name="Larsen D."/>
            <person name="Krusor M."/>
            <person name="Yao A.I."/>
            <person name="Wu D."/>
            <person name="Madern D."/>
            <person name="Eisen J.A."/>
            <person name="Darling A.E."/>
            <person name="Facciotti M.T."/>
        </authorList>
    </citation>
    <scope>NUCLEOTIDE SEQUENCE [LARGE SCALE GENOMIC DNA]</scope>
    <source>
        <strain evidence="3 4">AJ5</strain>
    </source>
</reference>
<proteinExistence type="predicted"/>
<evidence type="ECO:0000313" key="4">
    <source>
        <dbReference type="Proteomes" id="UP000011555"/>
    </source>
</evidence>
<organism evidence="3 4">
    <name type="scientific">Natronobacterium lacisalsi AJ5</name>
    <dbReference type="NCBI Taxonomy" id="358396"/>
    <lineage>
        <taxon>Archaea</taxon>
        <taxon>Methanobacteriati</taxon>
        <taxon>Methanobacteriota</taxon>
        <taxon>Stenosarchaea group</taxon>
        <taxon>Halobacteria</taxon>
        <taxon>Halobacteriales</taxon>
        <taxon>Natrialbaceae</taxon>
        <taxon>Natronobacterium</taxon>
    </lineage>
</organism>
<dbReference type="Gene3D" id="3.20.20.140">
    <property type="entry name" value="Metal-dependent hydrolases"/>
    <property type="match status" value="1"/>
</dbReference>
<dbReference type="EMBL" id="AOLZ01000072">
    <property type="protein sequence ID" value="EMA29132.1"/>
    <property type="molecule type" value="Genomic_DNA"/>
</dbReference>
<dbReference type="InterPro" id="IPR032466">
    <property type="entry name" value="Metal_Hydrolase"/>
</dbReference>
<evidence type="ECO:0000259" key="2">
    <source>
        <dbReference type="Pfam" id="PF04909"/>
    </source>
</evidence>
<evidence type="ECO:0000313" key="3">
    <source>
        <dbReference type="EMBL" id="EMA29132.1"/>
    </source>
</evidence>
<feature type="region of interest" description="Disordered" evidence="1">
    <location>
        <begin position="1"/>
        <end position="78"/>
    </location>
</feature>
<dbReference type="eggNOG" id="arCOG01931">
    <property type="taxonomic scope" value="Archaea"/>
</dbReference>
<dbReference type="GO" id="GO:0016787">
    <property type="term" value="F:hydrolase activity"/>
    <property type="evidence" value="ECO:0007669"/>
    <property type="project" value="UniProtKB-KW"/>
</dbReference>
<dbReference type="SUPFAM" id="SSF51556">
    <property type="entry name" value="Metallo-dependent hydrolases"/>
    <property type="match status" value="1"/>
</dbReference>
<name>M0L6A9_NATLA</name>
<accession>M0L6A9</accession>
<keyword evidence="3" id="KW-0378">Hydrolase</keyword>
<dbReference type="PATRIC" id="fig|358396.7.peg.3499"/>
<dbReference type="Proteomes" id="UP000011555">
    <property type="component" value="Unassembled WGS sequence"/>
</dbReference>